<reference evidence="1 2" key="1">
    <citation type="journal article" date="2019" name="Sci. Rep.">
        <title>Comparative genomics of chytrid fungi reveal insights into the obligate biotrophic and pathogenic lifestyle of Synchytrium endobioticum.</title>
        <authorList>
            <person name="van de Vossenberg B.T.L.H."/>
            <person name="Warris S."/>
            <person name="Nguyen H.D.T."/>
            <person name="van Gent-Pelzer M.P.E."/>
            <person name="Joly D.L."/>
            <person name="van de Geest H.C."/>
            <person name="Bonants P.J.M."/>
            <person name="Smith D.S."/>
            <person name="Levesque C.A."/>
            <person name="van der Lee T.A.J."/>
        </authorList>
    </citation>
    <scope>NUCLEOTIDE SEQUENCE [LARGE SCALE GENOMIC DNA]</scope>
    <source>
        <strain evidence="1 2">JEL517</strain>
    </source>
</reference>
<dbReference type="RefSeq" id="XP_031024180.1">
    <property type="nucleotide sequence ID" value="XM_031169841.1"/>
</dbReference>
<keyword evidence="2" id="KW-1185">Reference proteome</keyword>
<comment type="caution">
    <text evidence="1">The sequence shown here is derived from an EMBL/GenBank/DDBJ whole genome shotgun (WGS) entry which is preliminary data.</text>
</comment>
<dbReference type="AlphaFoldDB" id="A0A507C168"/>
<sequence>MTEAFVADFARFLRKYPEEVTSTLPDSWQEVFRNVEESVENSDVVDFKDITDLDELEERLALDLSPIINGVWMTPTSKVAKDVWWELPEGAERMEPSAGLLLWLDKVHRVWNYGSESMRRTIVDLFLADVLDRPEFHKEGEPALRAFGSQRIEWLDTRTHRGIGGEVDYAIGPGRSFNEYKASPSEFVVTVKITRDWPMSGMAQAIASAGALHKLRRKKSTKTPATAFAILTNGDFWQFFCVHEDKRVVSSRVHIRAGPGVICTWLLHILRNVKALSPGAKKNHMYPLEF</sequence>
<evidence type="ECO:0000313" key="2">
    <source>
        <dbReference type="Proteomes" id="UP000319731"/>
    </source>
</evidence>
<dbReference type="Proteomes" id="UP000319731">
    <property type="component" value="Unassembled WGS sequence"/>
</dbReference>
<gene>
    <name evidence="1" type="ORF">SmJEL517_g03913</name>
</gene>
<dbReference type="EMBL" id="QEAO01000023">
    <property type="protein sequence ID" value="TPX33108.1"/>
    <property type="molecule type" value="Genomic_DNA"/>
</dbReference>
<protein>
    <submittedName>
        <fullName evidence="1">Uncharacterized protein</fullName>
    </submittedName>
</protein>
<dbReference type="GeneID" id="42005138"/>
<evidence type="ECO:0000313" key="1">
    <source>
        <dbReference type="EMBL" id="TPX33108.1"/>
    </source>
</evidence>
<accession>A0A507C168</accession>
<proteinExistence type="predicted"/>
<dbReference type="OrthoDB" id="2152036at2759"/>
<organism evidence="1 2">
    <name type="scientific">Synchytrium microbalum</name>
    <dbReference type="NCBI Taxonomy" id="1806994"/>
    <lineage>
        <taxon>Eukaryota</taxon>
        <taxon>Fungi</taxon>
        <taxon>Fungi incertae sedis</taxon>
        <taxon>Chytridiomycota</taxon>
        <taxon>Chytridiomycota incertae sedis</taxon>
        <taxon>Chytridiomycetes</taxon>
        <taxon>Synchytriales</taxon>
        <taxon>Synchytriaceae</taxon>
        <taxon>Synchytrium</taxon>
    </lineage>
</organism>
<name>A0A507C168_9FUNG</name>